<organism evidence="20 21">
    <name type="scientific">Candidatus Aphodocola excrementigallinarum</name>
    <dbReference type="NCBI Taxonomy" id="2840670"/>
    <lineage>
        <taxon>Bacteria</taxon>
        <taxon>Bacillati</taxon>
        <taxon>Bacillota</taxon>
        <taxon>Bacilli</taxon>
        <taxon>Candidatus Aphodocola</taxon>
    </lineage>
</organism>
<dbReference type="Pfam" id="PF03147">
    <property type="entry name" value="FDX-ACB"/>
    <property type="match status" value="1"/>
</dbReference>
<evidence type="ECO:0000256" key="9">
    <source>
        <dbReference type="ARBA" id="ARBA00022840"/>
    </source>
</evidence>
<dbReference type="SUPFAM" id="SSF54991">
    <property type="entry name" value="Anticodon-binding domain of PheRS"/>
    <property type="match status" value="1"/>
</dbReference>
<dbReference type="PANTHER" id="PTHR10947">
    <property type="entry name" value="PHENYLALANYL-TRNA SYNTHETASE BETA CHAIN AND LEUCINE-RICH REPEAT-CONTAINING PROTEIN 47"/>
    <property type="match status" value="1"/>
</dbReference>
<dbReference type="InterPro" id="IPR005146">
    <property type="entry name" value="B3/B4_tRNA-bd"/>
</dbReference>
<accession>A0A9D1LIB3</accession>
<comment type="subcellular location">
    <subcellularLocation>
        <location evidence="1 15">Cytoplasm</location>
    </subcellularLocation>
</comment>
<evidence type="ECO:0000256" key="4">
    <source>
        <dbReference type="ARBA" id="ARBA00022490"/>
    </source>
</evidence>
<dbReference type="SMART" id="SM00873">
    <property type="entry name" value="B3_4"/>
    <property type="match status" value="1"/>
</dbReference>
<evidence type="ECO:0000256" key="2">
    <source>
        <dbReference type="ARBA" id="ARBA00008653"/>
    </source>
</evidence>
<feature type="domain" description="B5" evidence="19">
    <location>
        <begin position="403"/>
        <end position="479"/>
    </location>
</feature>
<dbReference type="SMART" id="SM00874">
    <property type="entry name" value="B5"/>
    <property type="match status" value="1"/>
</dbReference>
<comment type="cofactor">
    <cofactor evidence="15">
        <name>Mg(2+)</name>
        <dbReference type="ChEBI" id="CHEBI:18420"/>
    </cofactor>
    <text evidence="15">Binds 2 magnesium ions per tetramer.</text>
</comment>
<keyword evidence="7 15" id="KW-0479">Metal-binding</keyword>
<dbReference type="GO" id="GO:0004826">
    <property type="term" value="F:phenylalanine-tRNA ligase activity"/>
    <property type="evidence" value="ECO:0007669"/>
    <property type="project" value="UniProtKB-UniRule"/>
</dbReference>
<dbReference type="GO" id="GO:0016740">
    <property type="term" value="F:transferase activity"/>
    <property type="evidence" value="ECO:0007669"/>
    <property type="project" value="UniProtKB-ARBA"/>
</dbReference>
<dbReference type="Pfam" id="PF17759">
    <property type="entry name" value="tRNA_synthFbeta"/>
    <property type="match status" value="1"/>
</dbReference>
<keyword evidence="6 15" id="KW-0436">Ligase</keyword>
<evidence type="ECO:0000256" key="3">
    <source>
        <dbReference type="ARBA" id="ARBA00011209"/>
    </source>
</evidence>
<keyword evidence="13 15" id="KW-0030">Aminoacyl-tRNA synthetase</keyword>
<dbReference type="InterPro" id="IPR004532">
    <property type="entry name" value="Phe-tRNA-ligase_IIc_bsu_bact"/>
</dbReference>
<dbReference type="InterPro" id="IPR002547">
    <property type="entry name" value="tRNA-bd_dom"/>
</dbReference>
<dbReference type="NCBIfam" id="TIGR00472">
    <property type="entry name" value="pheT_bact"/>
    <property type="match status" value="1"/>
</dbReference>
<dbReference type="Gene3D" id="3.30.70.380">
    <property type="entry name" value="Ferrodoxin-fold anticodon-binding domain"/>
    <property type="match status" value="1"/>
</dbReference>
<protein>
    <recommendedName>
        <fullName evidence="15">Phenylalanine--tRNA ligase beta subunit</fullName>
        <ecNumber evidence="15">6.1.1.20</ecNumber>
    </recommendedName>
    <alternativeName>
        <fullName evidence="15">Phenylalanyl-tRNA synthetase beta subunit</fullName>
        <shortName evidence="15">PheRS</shortName>
    </alternativeName>
</protein>
<evidence type="ECO:0000259" key="17">
    <source>
        <dbReference type="PROSITE" id="PS50886"/>
    </source>
</evidence>
<feature type="domain" description="TRNA-binding" evidence="17">
    <location>
        <begin position="37"/>
        <end position="150"/>
    </location>
</feature>
<feature type="domain" description="FDX-ACB" evidence="18">
    <location>
        <begin position="695"/>
        <end position="788"/>
    </location>
</feature>
<dbReference type="HAMAP" id="MF_00283">
    <property type="entry name" value="Phe_tRNA_synth_beta1"/>
    <property type="match status" value="1"/>
</dbReference>
<dbReference type="NCBIfam" id="NF045760">
    <property type="entry name" value="YtpR"/>
    <property type="match status" value="1"/>
</dbReference>
<dbReference type="InterPro" id="IPR041616">
    <property type="entry name" value="PheRS_beta_core"/>
</dbReference>
<evidence type="ECO:0000256" key="14">
    <source>
        <dbReference type="ARBA" id="ARBA00049255"/>
    </source>
</evidence>
<dbReference type="InterPro" id="IPR020825">
    <property type="entry name" value="Phe-tRNA_synthase-like_B3/B4"/>
</dbReference>
<evidence type="ECO:0000259" key="18">
    <source>
        <dbReference type="PROSITE" id="PS51447"/>
    </source>
</evidence>
<dbReference type="Gene3D" id="3.30.56.10">
    <property type="match status" value="2"/>
</dbReference>
<dbReference type="EMBL" id="DVMT01000002">
    <property type="protein sequence ID" value="HIU39687.1"/>
    <property type="molecule type" value="Genomic_DNA"/>
</dbReference>
<dbReference type="GO" id="GO:0009328">
    <property type="term" value="C:phenylalanine-tRNA ligase complex"/>
    <property type="evidence" value="ECO:0007669"/>
    <property type="project" value="TreeGrafter"/>
</dbReference>
<dbReference type="GO" id="GO:0006432">
    <property type="term" value="P:phenylalanyl-tRNA aminoacylation"/>
    <property type="evidence" value="ECO:0007669"/>
    <property type="project" value="UniProtKB-UniRule"/>
</dbReference>
<evidence type="ECO:0000256" key="16">
    <source>
        <dbReference type="PROSITE-ProRule" id="PRU00209"/>
    </source>
</evidence>
<dbReference type="PROSITE" id="PS51447">
    <property type="entry name" value="FDX_ACB"/>
    <property type="match status" value="1"/>
</dbReference>
<keyword evidence="11 16" id="KW-0694">RNA-binding</keyword>
<dbReference type="SUPFAM" id="SSF46955">
    <property type="entry name" value="Putative DNA-binding domain"/>
    <property type="match status" value="1"/>
</dbReference>
<evidence type="ECO:0000256" key="8">
    <source>
        <dbReference type="ARBA" id="ARBA00022741"/>
    </source>
</evidence>
<dbReference type="Pfam" id="PF03483">
    <property type="entry name" value="B3_4"/>
    <property type="match status" value="1"/>
</dbReference>
<comment type="similarity">
    <text evidence="2 15">Belongs to the phenylalanyl-tRNA synthetase beta subunit family. Type 1 subfamily.</text>
</comment>
<dbReference type="EC" id="6.1.1.20" evidence="15"/>
<dbReference type="InterPro" id="IPR012340">
    <property type="entry name" value="NA-bd_OB-fold"/>
</dbReference>
<dbReference type="GO" id="GO:0140096">
    <property type="term" value="F:catalytic activity, acting on a protein"/>
    <property type="evidence" value="ECO:0007669"/>
    <property type="project" value="UniProtKB-ARBA"/>
</dbReference>
<dbReference type="GO" id="GO:0005524">
    <property type="term" value="F:ATP binding"/>
    <property type="evidence" value="ECO:0007669"/>
    <property type="project" value="UniProtKB-UniRule"/>
</dbReference>
<feature type="binding site" evidence="15">
    <location>
        <position position="456"/>
    </location>
    <ligand>
        <name>Mg(2+)</name>
        <dbReference type="ChEBI" id="CHEBI:18420"/>
        <note>shared with alpha subunit</note>
    </ligand>
</feature>
<evidence type="ECO:0000256" key="13">
    <source>
        <dbReference type="ARBA" id="ARBA00023146"/>
    </source>
</evidence>
<dbReference type="SUPFAM" id="SSF56037">
    <property type="entry name" value="PheT/TilS domain"/>
    <property type="match status" value="1"/>
</dbReference>
<name>A0A9D1LIB3_9FIRM</name>
<dbReference type="InterPro" id="IPR005121">
    <property type="entry name" value="Fdx_antiC-bd"/>
</dbReference>
<feature type="binding site" evidence="15">
    <location>
        <position position="466"/>
    </location>
    <ligand>
        <name>Mg(2+)</name>
        <dbReference type="ChEBI" id="CHEBI:18420"/>
        <note>shared with alpha subunit</note>
    </ligand>
</feature>
<sequence>MISMNWVGDFVDIKNEDLKELAVKVTNYGMNVEKVITNKIDNLVIGQIKEVKKHPDSDHLNVCMVDIGSETVQIVCGASNVKEGLKVIVAKPGCVLPGNNEIKKGKIRGVESNGMICALFELGLEEKTEETYAKGIAELGSDATIGEDPIDYLGLEDTVYELDVHKHRNNDCYYHIGFAYIVASILNKKVKMPDLSFKEEKESVKDNFKLTVDTDNCPYYLAKLVRDVKIGESPDFIKKRLISAGMRPINNVVDISNYVMLEFGQPLHFFDKDRLGNNVLVRMAKDGEEITTLDKKQRTLTSNDIVITDGEKPVCIAGVMGGENTEVENDTKNILIESAIFNPYSIRNTAGRLNLRSEASIRYGKGLSYEYTNMAIKRACHLLEKYADGKVLSDTVIHDKIDKTQKIVTFKAFEVNKLLGIQISDDDMKLELEKLDFKYTYKDGVFKCTIPSRRGDIDPKVADIAEEIGMLYGYHNLKSTLPLVETKKGEYKGDVGLRKSISKKLRALGLNEVKTYTLVSKEMSEQFNYEHKENKYLPNPMSADKAVIRTSILPSLLNIYSYNKKRHVNDINIYEIAKTYDVNYEEDSKIAILMSGNYVTNTWQNTSIKANFYLLKGIIENILDFLGFKNRYHFEVLNDDGFHPGISAKIILDKEEIGVIGKIHPSINKDDIYLAEVSMTKLNRSVKPLKFKAAPIYPEIVKDVAFIVSKEITSSDVEKVIKKAGGRLLTNIDVFDVYTGEKVKENEKQIAYKLTFNEGDRTLTDEEVMNVFNNIIKKVTETVPATLRDN</sequence>
<dbReference type="FunFam" id="3.50.40.10:FF:000001">
    <property type="entry name" value="Phenylalanine--tRNA ligase beta subunit"/>
    <property type="match status" value="1"/>
</dbReference>
<evidence type="ECO:0000256" key="6">
    <source>
        <dbReference type="ARBA" id="ARBA00022598"/>
    </source>
</evidence>
<keyword evidence="9 15" id="KW-0067">ATP-binding</keyword>
<dbReference type="FunFam" id="2.40.50.140:FF:000045">
    <property type="entry name" value="Phenylalanine--tRNA ligase beta subunit"/>
    <property type="match status" value="1"/>
</dbReference>
<reference evidence="20" key="2">
    <citation type="journal article" date="2021" name="PeerJ">
        <title>Extensive microbial diversity within the chicken gut microbiome revealed by metagenomics and culture.</title>
        <authorList>
            <person name="Gilroy R."/>
            <person name="Ravi A."/>
            <person name="Getino M."/>
            <person name="Pursley I."/>
            <person name="Horton D.L."/>
            <person name="Alikhan N.F."/>
            <person name="Baker D."/>
            <person name="Gharbi K."/>
            <person name="Hall N."/>
            <person name="Watson M."/>
            <person name="Adriaenssens E.M."/>
            <person name="Foster-Nyarko E."/>
            <person name="Jarju S."/>
            <person name="Secka A."/>
            <person name="Antonio M."/>
            <person name="Oren A."/>
            <person name="Chaudhuri R.R."/>
            <person name="La Ragione R."/>
            <person name="Hildebrand F."/>
            <person name="Pallen M.J."/>
        </authorList>
    </citation>
    <scope>NUCLEOTIDE SEQUENCE</scope>
    <source>
        <strain evidence="20">CHK193-30670</strain>
    </source>
</reference>
<comment type="subunit">
    <text evidence="3 15">Tetramer of two alpha and two beta subunits.</text>
</comment>
<dbReference type="Gene3D" id="3.50.40.10">
    <property type="entry name" value="Phenylalanyl-trna Synthetase, Chain B, domain 3"/>
    <property type="match status" value="1"/>
</dbReference>
<keyword evidence="5 16" id="KW-0820">tRNA-binding</keyword>
<dbReference type="InterPro" id="IPR036690">
    <property type="entry name" value="Fdx_antiC-bd_sf"/>
</dbReference>
<dbReference type="AlphaFoldDB" id="A0A9D1LIB3"/>
<evidence type="ECO:0000256" key="1">
    <source>
        <dbReference type="ARBA" id="ARBA00004496"/>
    </source>
</evidence>
<dbReference type="Proteomes" id="UP000824074">
    <property type="component" value="Unassembled WGS sequence"/>
</dbReference>
<gene>
    <name evidence="15" type="primary">pheT</name>
    <name evidence="20" type="ORF">IAB68_00085</name>
</gene>
<dbReference type="InterPro" id="IPR033714">
    <property type="entry name" value="tRNA_bind_bactPheRS"/>
</dbReference>
<evidence type="ECO:0000256" key="10">
    <source>
        <dbReference type="ARBA" id="ARBA00022842"/>
    </source>
</evidence>
<feature type="binding site" evidence="15">
    <location>
        <position position="467"/>
    </location>
    <ligand>
        <name>Mg(2+)</name>
        <dbReference type="ChEBI" id="CHEBI:18420"/>
        <note>shared with alpha subunit</note>
    </ligand>
</feature>
<dbReference type="SUPFAM" id="SSF50249">
    <property type="entry name" value="Nucleic acid-binding proteins"/>
    <property type="match status" value="1"/>
</dbReference>
<proteinExistence type="inferred from homology"/>
<evidence type="ECO:0000256" key="7">
    <source>
        <dbReference type="ARBA" id="ARBA00022723"/>
    </source>
</evidence>
<evidence type="ECO:0000256" key="5">
    <source>
        <dbReference type="ARBA" id="ARBA00022555"/>
    </source>
</evidence>
<evidence type="ECO:0000259" key="19">
    <source>
        <dbReference type="PROSITE" id="PS51483"/>
    </source>
</evidence>
<dbReference type="InterPro" id="IPR005147">
    <property type="entry name" value="tRNA_synthase_B5-dom"/>
</dbReference>
<evidence type="ECO:0000313" key="21">
    <source>
        <dbReference type="Proteomes" id="UP000824074"/>
    </source>
</evidence>
<comment type="catalytic activity">
    <reaction evidence="14 15">
        <text>tRNA(Phe) + L-phenylalanine + ATP = L-phenylalanyl-tRNA(Phe) + AMP + diphosphate + H(+)</text>
        <dbReference type="Rhea" id="RHEA:19413"/>
        <dbReference type="Rhea" id="RHEA-COMP:9668"/>
        <dbReference type="Rhea" id="RHEA-COMP:9699"/>
        <dbReference type="ChEBI" id="CHEBI:15378"/>
        <dbReference type="ChEBI" id="CHEBI:30616"/>
        <dbReference type="ChEBI" id="CHEBI:33019"/>
        <dbReference type="ChEBI" id="CHEBI:58095"/>
        <dbReference type="ChEBI" id="CHEBI:78442"/>
        <dbReference type="ChEBI" id="CHEBI:78531"/>
        <dbReference type="ChEBI" id="CHEBI:456215"/>
        <dbReference type="EC" id="6.1.1.20"/>
    </reaction>
</comment>
<keyword evidence="10 15" id="KW-0460">Magnesium</keyword>
<dbReference type="SUPFAM" id="SSF55681">
    <property type="entry name" value="Class II aaRS and biotin synthetases"/>
    <property type="match status" value="1"/>
</dbReference>
<dbReference type="PROSITE" id="PS50886">
    <property type="entry name" value="TRBD"/>
    <property type="match status" value="1"/>
</dbReference>
<feature type="binding site" evidence="15">
    <location>
        <position position="463"/>
    </location>
    <ligand>
        <name>Mg(2+)</name>
        <dbReference type="ChEBI" id="CHEBI:18420"/>
        <note>shared with alpha subunit</note>
    </ligand>
</feature>
<dbReference type="GO" id="GO:0000049">
    <property type="term" value="F:tRNA binding"/>
    <property type="evidence" value="ECO:0007669"/>
    <property type="project" value="UniProtKB-UniRule"/>
</dbReference>
<keyword evidence="4 15" id="KW-0963">Cytoplasm</keyword>
<dbReference type="FunFam" id="3.30.70.380:FF:000001">
    <property type="entry name" value="Phenylalanine--tRNA ligase beta subunit"/>
    <property type="match status" value="1"/>
</dbReference>
<dbReference type="InterPro" id="IPR045864">
    <property type="entry name" value="aa-tRNA-synth_II/BPL/LPL"/>
</dbReference>
<dbReference type="Gene3D" id="3.30.930.10">
    <property type="entry name" value="Bira Bifunctional Protein, Domain 2"/>
    <property type="match status" value="1"/>
</dbReference>
<dbReference type="SMART" id="SM00896">
    <property type="entry name" value="FDX-ACB"/>
    <property type="match status" value="1"/>
</dbReference>
<keyword evidence="8 15" id="KW-0547">Nucleotide-binding</keyword>
<dbReference type="PANTHER" id="PTHR10947:SF0">
    <property type="entry name" value="PHENYLALANINE--TRNA LIGASE BETA SUBUNIT"/>
    <property type="match status" value="1"/>
</dbReference>
<evidence type="ECO:0000256" key="11">
    <source>
        <dbReference type="ARBA" id="ARBA00022884"/>
    </source>
</evidence>
<reference evidence="20" key="1">
    <citation type="submission" date="2020-10" db="EMBL/GenBank/DDBJ databases">
        <authorList>
            <person name="Gilroy R."/>
        </authorList>
    </citation>
    <scope>NUCLEOTIDE SEQUENCE</scope>
    <source>
        <strain evidence="20">CHK193-30670</strain>
    </source>
</reference>
<keyword evidence="12 15" id="KW-0648">Protein biosynthesis</keyword>
<dbReference type="InterPro" id="IPR045060">
    <property type="entry name" value="Phe-tRNA-ligase_IIc_bsu"/>
</dbReference>
<evidence type="ECO:0000256" key="12">
    <source>
        <dbReference type="ARBA" id="ARBA00022917"/>
    </source>
</evidence>
<dbReference type="Gene3D" id="2.40.50.140">
    <property type="entry name" value="Nucleic acid-binding proteins"/>
    <property type="match status" value="1"/>
</dbReference>
<evidence type="ECO:0000313" key="20">
    <source>
        <dbReference type="EMBL" id="HIU39687.1"/>
    </source>
</evidence>
<dbReference type="Pfam" id="PF01588">
    <property type="entry name" value="tRNA_bind"/>
    <property type="match status" value="1"/>
</dbReference>
<dbReference type="CDD" id="cd02796">
    <property type="entry name" value="tRNA_bind_bactPheRS"/>
    <property type="match status" value="1"/>
</dbReference>
<dbReference type="Pfam" id="PF03484">
    <property type="entry name" value="B5"/>
    <property type="match status" value="1"/>
</dbReference>
<dbReference type="GO" id="GO:0000287">
    <property type="term" value="F:magnesium ion binding"/>
    <property type="evidence" value="ECO:0007669"/>
    <property type="project" value="UniProtKB-UniRule"/>
</dbReference>
<dbReference type="InterPro" id="IPR009061">
    <property type="entry name" value="DNA-bd_dom_put_sf"/>
</dbReference>
<dbReference type="PROSITE" id="PS51483">
    <property type="entry name" value="B5"/>
    <property type="match status" value="1"/>
</dbReference>
<dbReference type="CDD" id="cd00769">
    <property type="entry name" value="PheRS_beta_core"/>
    <property type="match status" value="1"/>
</dbReference>
<evidence type="ECO:0000256" key="15">
    <source>
        <dbReference type="HAMAP-Rule" id="MF_00283"/>
    </source>
</evidence>
<comment type="caution">
    <text evidence="20">The sequence shown here is derived from an EMBL/GenBank/DDBJ whole genome shotgun (WGS) entry which is preliminary data.</text>
</comment>